<keyword evidence="2" id="KW-1185">Reference proteome</keyword>
<protein>
    <submittedName>
        <fullName evidence="1">Uncharacterized protein</fullName>
    </submittedName>
</protein>
<comment type="caution">
    <text evidence="1">The sequence shown here is derived from an EMBL/GenBank/DDBJ whole genome shotgun (WGS) entry which is preliminary data.</text>
</comment>
<dbReference type="AlphaFoldDB" id="A0AAE0FK47"/>
<reference evidence="1 2" key="1">
    <citation type="journal article" date="2015" name="Genome Biol. Evol.">
        <title>Comparative Genomics of a Bacterivorous Green Alga Reveals Evolutionary Causalities and Consequences of Phago-Mixotrophic Mode of Nutrition.</title>
        <authorList>
            <person name="Burns J.A."/>
            <person name="Paasch A."/>
            <person name="Narechania A."/>
            <person name="Kim E."/>
        </authorList>
    </citation>
    <scope>NUCLEOTIDE SEQUENCE [LARGE SCALE GENOMIC DNA]</scope>
    <source>
        <strain evidence="1 2">PLY_AMNH</strain>
    </source>
</reference>
<sequence>PSETFRRMFPAQVFKESVMASVCARRISEGDKVLCIAQHVHGDFGYGVPERVLKLHPPLRKEKGELQEKMVTITTRGREEPYVGVLPDKTKLSDLLMRFEVPPDPDEEDDVPIG</sequence>
<gene>
    <name evidence="1" type="ORF">CYMTET_29766</name>
</gene>
<accession>A0AAE0FK47</accession>
<proteinExistence type="predicted"/>
<evidence type="ECO:0000313" key="2">
    <source>
        <dbReference type="Proteomes" id="UP001190700"/>
    </source>
</evidence>
<name>A0AAE0FK47_9CHLO</name>
<dbReference type="EMBL" id="LGRX02016985">
    <property type="protein sequence ID" value="KAK3261322.1"/>
    <property type="molecule type" value="Genomic_DNA"/>
</dbReference>
<feature type="non-terminal residue" evidence="1">
    <location>
        <position position="1"/>
    </location>
</feature>
<organism evidence="1 2">
    <name type="scientific">Cymbomonas tetramitiformis</name>
    <dbReference type="NCBI Taxonomy" id="36881"/>
    <lineage>
        <taxon>Eukaryota</taxon>
        <taxon>Viridiplantae</taxon>
        <taxon>Chlorophyta</taxon>
        <taxon>Pyramimonadophyceae</taxon>
        <taxon>Pyramimonadales</taxon>
        <taxon>Pyramimonadaceae</taxon>
        <taxon>Cymbomonas</taxon>
    </lineage>
</organism>
<dbReference type="Proteomes" id="UP001190700">
    <property type="component" value="Unassembled WGS sequence"/>
</dbReference>
<evidence type="ECO:0000313" key="1">
    <source>
        <dbReference type="EMBL" id="KAK3261322.1"/>
    </source>
</evidence>
<dbReference type="SUPFAM" id="SSF159501">
    <property type="entry name" value="EreA/ChaN-like"/>
    <property type="match status" value="1"/>
</dbReference>